<keyword evidence="1" id="KW-0472">Membrane</keyword>
<accession>A0A8B8JGX1</accession>
<evidence type="ECO:0000256" key="1">
    <source>
        <dbReference type="SAM" id="Phobius"/>
    </source>
</evidence>
<gene>
    <name evidence="4 5 6" type="primary">LOC113846518</name>
</gene>
<dbReference type="PROSITE" id="PS50011">
    <property type="entry name" value="PROTEIN_KINASE_DOM"/>
    <property type="match status" value="1"/>
</dbReference>
<keyword evidence="1" id="KW-1133">Transmembrane helix</keyword>
<evidence type="ECO:0000313" key="6">
    <source>
        <dbReference type="RefSeq" id="XP_027330701.1"/>
    </source>
</evidence>
<evidence type="ECO:0000313" key="4">
    <source>
        <dbReference type="RefSeq" id="XP_027330696.1"/>
    </source>
</evidence>
<feature type="transmembrane region" description="Helical" evidence="1">
    <location>
        <begin position="576"/>
        <end position="597"/>
    </location>
</feature>
<reference evidence="4 5" key="2">
    <citation type="submission" date="2025-04" db="UniProtKB">
        <authorList>
            <consortium name="RefSeq"/>
        </authorList>
    </citation>
    <scope>IDENTIFICATION</scope>
    <source>
        <tissue evidence="4 5">Young leaves</tissue>
    </source>
</reference>
<proteinExistence type="predicted"/>
<dbReference type="PANTHER" id="PTHR47209">
    <property type="entry name" value="OS06G0639500 PROTEIN"/>
    <property type="match status" value="1"/>
</dbReference>
<evidence type="ECO:0000313" key="3">
    <source>
        <dbReference type="Proteomes" id="UP000694853"/>
    </source>
</evidence>
<dbReference type="InterPro" id="IPR011009">
    <property type="entry name" value="Kinase-like_dom_sf"/>
</dbReference>
<name>A0A8B8JGX1_ABRPR</name>
<dbReference type="AlphaFoldDB" id="A0A8B8JGX1"/>
<dbReference type="RefSeq" id="XP_027330701.1">
    <property type="nucleotide sequence ID" value="XM_027474900.1"/>
</dbReference>
<dbReference type="SUPFAM" id="SSF56112">
    <property type="entry name" value="Protein kinase-like (PK-like)"/>
    <property type="match status" value="1"/>
</dbReference>
<dbReference type="PANTHER" id="PTHR47209:SF1">
    <property type="entry name" value="OS06G0639500 PROTEIN"/>
    <property type="match status" value="1"/>
</dbReference>
<dbReference type="GeneID" id="113846518"/>
<reference evidence="3" key="1">
    <citation type="journal article" date="2019" name="Toxins">
        <title>Detection of Abrin-Like and Prepropulchellin-Like Toxin Genes and Transcripts Using Whole Genome Sequencing and Full-Length Transcript Sequencing of Abrus precatorius.</title>
        <authorList>
            <person name="Hovde B.T."/>
            <person name="Daligault H.E."/>
            <person name="Hanschen E.R."/>
            <person name="Kunde Y.A."/>
            <person name="Johnson M.B."/>
            <person name="Starkenburg S.R."/>
            <person name="Johnson S.L."/>
        </authorList>
    </citation>
    <scope>NUCLEOTIDE SEQUENCE [LARGE SCALE GENOMIC DNA]</scope>
</reference>
<keyword evidence="3" id="KW-1185">Reference proteome</keyword>
<dbReference type="Proteomes" id="UP000694853">
    <property type="component" value="Unplaced"/>
</dbReference>
<dbReference type="Pfam" id="PF07714">
    <property type="entry name" value="PK_Tyr_Ser-Thr"/>
    <property type="match status" value="1"/>
</dbReference>
<dbReference type="Gene3D" id="3.30.200.20">
    <property type="entry name" value="Phosphorylase Kinase, domain 1"/>
    <property type="match status" value="1"/>
</dbReference>
<evidence type="ECO:0000313" key="5">
    <source>
        <dbReference type="RefSeq" id="XP_027330697.1"/>
    </source>
</evidence>
<keyword evidence="1" id="KW-0812">Transmembrane</keyword>
<dbReference type="OrthoDB" id="4062651at2759"/>
<dbReference type="InterPro" id="IPR053293">
    <property type="entry name" value="OCM_Kinase"/>
</dbReference>
<dbReference type="InterPro" id="IPR000719">
    <property type="entry name" value="Prot_kinase_dom"/>
</dbReference>
<sequence>MSWGLCNLLNYLMNITTSDPRMSKEAVATPSAASFEYEILDSDADILRTVRPSSSRANPWIEPERLKLRHRIGRGPFGDVWLATHHQSTEDYDEYHEVAAKMLHPIREDHMNIVLEKFSELYFKCQGVASVSWLHGISILNGRISIIMNLYEGSIGDKMARLKEGRISLPDVLRYGINLAQGVLELHTKGILILNLKPFNVLLNDNDQAILGDIGIPSLFLGSSFLYSDMAQRLGTPNYMAPEQWEPEVRGPLSFETDSWGFGCTIVEMLTGNQPWYGCPVGKIHQLIVEKHEKPLIPSGLPSSLENILSGCFEYDLRNRPLMVDILNVFKSSLNELANDGGWRYLGNVKVISKSGSTGYTEWFLSKDHLQVGDMVRSRKPSNSCKPQNMDVSEGTVVGLDRNADQGFVLLRVHGVHDPIRIHMSTLERVTFGLAAGDWVRLRDENEKHSPVGILHSIDRDSRVAVGFIGLQTLWNGNSSELEMAEPYCMGQFVRLKDKVSSPRFEWRHKRGGAWATGRISWILPNGCLVVKFPGMLTFGNEPSTYLADPSEVEVVDFRTCPGMIDKYQHVEDHHWAVRPVLIAFGLFTALKLGILVGKKVRRNRKVNAIDSESQYLDGQNASSATTRRSSTAINQGNTTWVPSVANILFKEGVNTSNGR</sequence>
<dbReference type="RefSeq" id="XP_027330697.1">
    <property type="nucleotide sequence ID" value="XM_027474896.1"/>
</dbReference>
<protein>
    <submittedName>
        <fullName evidence="4 5">Uncharacterized protein LOC113846518 isoform X2</fullName>
    </submittedName>
</protein>
<dbReference type="GO" id="GO:0004672">
    <property type="term" value="F:protein kinase activity"/>
    <property type="evidence" value="ECO:0007669"/>
    <property type="project" value="InterPro"/>
</dbReference>
<feature type="domain" description="Protein kinase" evidence="2">
    <location>
        <begin position="66"/>
        <end position="334"/>
    </location>
</feature>
<dbReference type="CDD" id="cd14014">
    <property type="entry name" value="STKc_PknB_like"/>
    <property type="match status" value="1"/>
</dbReference>
<organism evidence="3 6">
    <name type="scientific">Abrus precatorius</name>
    <name type="common">Indian licorice</name>
    <name type="synonym">Glycine abrus</name>
    <dbReference type="NCBI Taxonomy" id="3816"/>
    <lineage>
        <taxon>Eukaryota</taxon>
        <taxon>Viridiplantae</taxon>
        <taxon>Streptophyta</taxon>
        <taxon>Embryophyta</taxon>
        <taxon>Tracheophyta</taxon>
        <taxon>Spermatophyta</taxon>
        <taxon>Magnoliopsida</taxon>
        <taxon>eudicotyledons</taxon>
        <taxon>Gunneridae</taxon>
        <taxon>Pentapetalae</taxon>
        <taxon>rosids</taxon>
        <taxon>fabids</taxon>
        <taxon>Fabales</taxon>
        <taxon>Fabaceae</taxon>
        <taxon>Papilionoideae</taxon>
        <taxon>50 kb inversion clade</taxon>
        <taxon>NPAAA clade</taxon>
        <taxon>indigoferoid/millettioid clade</taxon>
        <taxon>Abreae</taxon>
        <taxon>Abrus</taxon>
    </lineage>
</organism>
<dbReference type="GO" id="GO:0005524">
    <property type="term" value="F:ATP binding"/>
    <property type="evidence" value="ECO:0007669"/>
    <property type="project" value="InterPro"/>
</dbReference>
<dbReference type="RefSeq" id="XP_027330696.1">
    <property type="nucleotide sequence ID" value="XM_027474895.1"/>
</dbReference>
<dbReference type="Gene3D" id="1.10.510.10">
    <property type="entry name" value="Transferase(Phosphotransferase) domain 1"/>
    <property type="match status" value="1"/>
</dbReference>
<dbReference type="InterPro" id="IPR001245">
    <property type="entry name" value="Ser-Thr/Tyr_kinase_cat_dom"/>
</dbReference>
<evidence type="ECO:0000259" key="2">
    <source>
        <dbReference type="PROSITE" id="PS50011"/>
    </source>
</evidence>